<dbReference type="SUPFAM" id="SSF50199">
    <property type="entry name" value="Staphylococcal nuclease"/>
    <property type="match status" value="1"/>
</dbReference>
<evidence type="ECO:0000313" key="1">
    <source>
        <dbReference type="EMBL" id="CAI6373959.1"/>
    </source>
</evidence>
<dbReference type="AlphaFoldDB" id="A0AAV0Y2E7"/>
<comment type="caution">
    <text evidence="1">The sequence shown here is derived from an EMBL/GenBank/DDBJ whole genome shotgun (WGS) entry which is preliminary data.</text>
</comment>
<dbReference type="Proteomes" id="UP001160148">
    <property type="component" value="Unassembled WGS sequence"/>
</dbReference>
<dbReference type="Gene3D" id="2.40.50.90">
    <property type="match status" value="1"/>
</dbReference>
<gene>
    <name evidence="1" type="ORF">MEUPH1_LOCUS27637</name>
</gene>
<dbReference type="InterPro" id="IPR035437">
    <property type="entry name" value="SNase_OB-fold_sf"/>
</dbReference>
<name>A0AAV0Y2E7_9HEMI</name>
<protein>
    <submittedName>
        <fullName evidence="1">Uncharacterized protein</fullName>
    </submittedName>
</protein>
<proteinExistence type="predicted"/>
<dbReference type="EMBL" id="CARXXK010001139">
    <property type="protein sequence ID" value="CAI6373959.1"/>
    <property type="molecule type" value="Genomic_DNA"/>
</dbReference>
<evidence type="ECO:0000313" key="2">
    <source>
        <dbReference type="Proteomes" id="UP001160148"/>
    </source>
</evidence>
<organism evidence="1 2">
    <name type="scientific">Macrosiphum euphorbiae</name>
    <name type="common">potato aphid</name>
    <dbReference type="NCBI Taxonomy" id="13131"/>
    <lineage>
        <taxon>Eukaryota</taxon>
        <taxon>Metazoa</taxon>
        <taxon>Ecdysozoa</taxon>
        <taxon>Arthropoda</taxon>
        <taxon>Hexapoda</taxon>
        <taxon>Insecta</taxon>
        <taxon>Pterygota</taxon>
        <taxon>Neoptera</taxon>
        <taxon>Paraneoptera</taxon>
        <taxon>Hemiptera</taxon>
        <taxon>Sternorrhyncha</taxon>
        <taxon>Aphidomorpha</taxon>
        <taxon>Aphidoidea</taxon>
        <taxon>Aphididae</taxon>
        <taxon>Macrosiphini</taxon>
        <taxon>Macrosiphum</taxon>
    </lineage>
</organism>
<reference evidence="1 2" key="1">
    <citation type="submission" date="2023-01" db="EMBL/GenBank/DDBJ databases">
        <authorList>
            <person name="Whitehead M."/>
        </authorList>
    </citation>
    <scope>NUCLEOTIDE SEQUENCE [LARGE SCALE GENOMIC DNA]</scope>
</reference>
<sequence>MSNNRIPYVQNLVVLQNKAKAAMAGRWDPNAKNTAKKYNSIDDVESFFKKNSITRIKAVVESVIDRTTMKRLLLYERNMILFYLSLIRCPPEDSDLGDEAKFFVEVRLLQKDVEVTLEGVLGK</sequence>
<accession>A0AAV0Y2E7</accession>
<keyword evidence="2" id="KW-1185">Reference proteome</keyword>